<proteinExistence type="predicted"/>
<accession>A0A1J7HP16</accession>
<dbReference type="EMBL" id="CM007363">
    <property type="protein sequence ID" value="OIW14535.1"/>
    <property type="molecule type" value="Genomic_DNA"/>
</dbReference>
<feature type="non-terminal residue" evidence="1">
    <location>
        <position position="144"/>
    </location>
</feature>
<dbReference type="Gramene" id="OIW14535">
    <property type="protein sequence ID" value="OIW14535"/>
    <property type="gene ID" value="TanjilG_12934"/>
</dbReference>
<dbReference type="Proteomes" id="UP000188354">
    <property type="component" value="Chromosome LG03"/>
</dbReference>
<evidence type="ECO:0000313" key="2">
    <source>
        <dbReference type="Proteomes" id="UP000188354"/>
    </source>
</evidence>
<dbReference type="PANTHER" id="PTHR21266:SF24">
    <property type="entry name" value="PHEOPHORBIDE A OXYGENASE, CHLOROPLASTIC"/>
    <property type="match status" value="1"/>
</dbReference>
<gene>
    <name evidence="1" type="ORF">TanjilG_12934</name>
</gene>
<keyword evidence="2" id="KW-1185">Reference proteome</keyword>
<evidence type="ECO:0000313" key="1">
    <source>
        <dbReference type="EMBL" id="OIW14535.1"/>
    </source>
</evidence>
<dbReference type="AlphaFoldDB" id="A0A1J7HP16"/>
<dbReference type="PANTHER" id="PTHR21266">
    <property type="entry name" value="IRON-SULFUR DOMAIN CONTAINING PROTEIN"/>
    <property type="match status" value="1"/>
</dbReference>
<sequence length="144" mass="16689">MEKMNKAFEKVKIMVGMEVEDEEQQAAALDDNNGNFAFMDDFNRNCTLSTKHVLIFLSIFHVDLHLNCVIFHILEASRDAMIKAMLPDDFEKLEFATVNIQRDLFYGYDTLMENVSDPSHIDFAHHKVTRRRDIAKPLTFKMGS</sequence>
<dbReference type="GO" id="GO:0032441">
    <property type="term" value="F:pheophorbide a oxygenase activity"/>
    <property type="evidence" value="ECO:0007669"/>
    <property type="project" value="TreeGrafter"/>
</dbReference>
<reference evidence="1 2" key="1">
    <citation type="journal article" date="2017" name="Plant Biotechnol. J.">
        <title>A comprehensive draft genome sequence for lupin (Lupinus angustifolius), an emerging health food: insights into plant-microbe interactions and legume evolution.</title>
        <authorList>
            <person name="Hane J.K."/>
            <person name="Ming Y."/>
            <person name="Kamphuis L.G."/>
            <person name="Nelson M.N."/>
            <person name="Garg G."/>
            <person name="Atkins C.A."/>
            <person name="Bayer P.E."/>
            <person name="Bravo A."/>
            <person name="Bringans S."/>
            <person name="Cannon S."/>
            <person name="Edwards D."/>
            <person name="Foley R."/>
            <person name="Gao L.L."/>
            <person name="Harrison M.J."/>
            <person name="Huang W."/>
            <person name="Hurgobin B."/>
            <person name="Li S."/>
            <person name="Liu C.W."/>
            <person name="McGrath A."/>
            <person name="Morahan G."/>
            <person name="Murray J."/>
            <person name="Weller J."/>
            <person name="Jian J."/>
            <person name="Singh K.B."/>
        </authorList>
    </citation>
    <scope>NUCLEOTIDE SEQUENCE [LARGE SCALE GENOMIC DNA]</scope>
    <source>
        <strain evidence="2">cv. Tanjil</strain>
        <tissue evidence="1">Whole plant</tissue>
    </source>
</reference>
<organism evidence="1 2">
    <name type="scientific">Lupinus angustifolius</name>
    <name type="common">Narrow-leaved blue lupine</name>
    <dbReference type="NCBI Taxonomy" id="3871"/>
    <lineage>
        <taxon>Eukaryota</taxon>
        <taxon>Viridiplantae</taxon>
        <taxon>Streptophyta</taxon>
        <taxon>Embryophyta</taxon>
        <taxon>Tracheophyta</taxon>
        <taxon>Spermatophyta</taxon>
        <taxon>Magnoliopsida</taxon>
        <taxon>eudicotyledons</taxon>
        <taxon>Gunneridae</taxon>
        <taxon>Pentapetalae</taxon>
        <taxon>rosids</taxon>
        <taxon>fabids</taxon>
        <taxon>Fabales</taxon>
        <taxon>Fabaceae</taxon>
        <taxon>Papilionoideae</taxon>
        <taxon>50 kb inversion clade</taxon>
        <taxon>genistoids sensu lato</taxon>
        <taxon>core genistoids</taxon>
        <taxon>Genisteae</taxon>
        <taxon>Lupinus</taxon>
    </lineage>
</organism>
<name>A0A1J7HP16_LUPAN</name>
<dbReference type="STRING" id="3871.A0A1J7HP16"/>
<dbReference type="GO" id="GO:0009534">
    <property type="term" value="C:chloroplast thylakoid"/>
    <property type="evidence" value="ECO:0007669"/>
    <property type="project" value="TreeGrafter"/>
</dbReference>
<dbReference type="InterPro" id="IPR050584">
    <property type="entry name" value="Cholesterol_7-desaturase"/>
</dbReference>
<protein>
    <submittedName>
        <fullName evidence="1">Uncharacterized protein</fullName>
    </submittedName>
</protein>